<proteinExistence type="predicted"/>
<organism evidence="2 3">
    <name type="scientific">Synaphobranchus kaupii</name>
    <name type="common">Kaup's arrowtooth eel</name>
    <dbReference type="NCBI Taxonomy" id="118154"/>
    <lineage>
        <taxon>Eukaryota</taxon>
        <taxon>Metazoa</taxon>
        <taxon>Chordata</taxon>
        <taxon>Craniata</taxon>
        <taxon>Vertebrata</taxon>
        <taxon>Euteleostomi</taxon>
        <taxon>Actinopterygii</taxon>
        <taxon>Neopterygii</taxon>
        <taxon>Teleostei</taxon>
        <taxon>Anguilliformes</taxon>
        <taxon>Synaphobranchidae</taxon>
        <taxon>Synaphobranchus</taxon>
    </lineage>
</organism>
<sequence length="126" mass="13938">MAQKGPATSNVDSEEDGSRKHKPNARYVTSSEDEGHGIMKRKQPVLPKAVIFNPSLNSKPSPVPPSTGPDNNSEVTPSTAVERPPDTSQVILDAIEEMEKRLMMRMERLEEDFKTSMLSVAQTLEM</sequence>
<name>A0A9Q1IPF5_SYNKA</name>
<evidence type="ECO:0000256" key="1">
    <source>
        <dbReference type="SAM" id="MobiDB-lite"/>
    </source>
</evidence>
<evidence type="ECO:0000313" key="2">
    <source>
        <dbReference type="EMBL" id="KAJ8347200.1"/>
    </source>
</evidence>
<feature type="compositionally biased region" description="Polar residues" evidence="1">
    <location>
        <begin position="1"/>
        <end position="11"/>
    </location>
</feature>
<comment type="caution">
    <text evidence="2">The sequence shown here is derived from an EMBL/GenBank/DDBJ whole genome shotgun (WGS) entry which is preliminary data.</text>
</comment>
<accession>A0A9Q1IPF5</accession>
<gene>
    <name evidence="2" type="ORF">SKAU_G00286010</name>
</gene>
<feature type="region of interest" description="Disordered" evidence="1">
    <location>
        <begin position="1"/>
        <end position="87"/>
    </location>
</feature>
<dbReference type="Proteomes" id="UP001152622">
    <property type="component" value="Chromosome 11"/>
</dbReference>
<protein>
    <submittedName>
        <fullName evidence="2">Uncharacterized protein</fullName>
    </submittedName>
</protein>
<evidence type="ECO:0000313" key="3">
    <source>
        <dbReference type="Proteomes" id="UP001152622"/>
    </source>
</evidence>
<feature type="compositionally biased region" description="Polar residues" evidence="1">
    <location>
        <begin position="68"/>
        <end position="79"/>
    </location>
</feature>
<dbReference type="AlphaFoldDB" id="A0A9Q1IPF5"/>
<reference evidence="2" key="1">
    <citation type="journal article" date="2023" name="Science">
        <title>Genome structures resolve the early diversification of teleost fishes.</title>
        <authorList>
            <person name="Parey E."/>
            <person name="Louis A."/>
            <person name="Montfort J."/>
            <person name="Bouchez O."/>
            <person name="Roques C."/>
            <person name="Iampietro C."/>
            <person name="Lluch J."/>
            <person name="Castinel A."/>
            <person name="Donnadieu C."/>
            <person name="Desvignes T."/>
            <person name="Floi Bucao C."/>
            <person name="Jouanno E."/>
            <person name="Wen M."/>
            <person name="Mejri S."/>
            <person name="Dirks R."/>
            <person name="Jansen H."/>
            <person name="Henkel C."/>
            <person name="Chen W.J."/>
            <person name="Zahm M."/>
            <person name="Cabau C."/>
            <person name="Klopp C."/>
            <person name="Thompson A.W."/>
            <person name="Robinson-Rechavi M."/>
            <person name="Braasch I."/>
            <person name="Lecointre G."/>
            <person name="Bobe J."/>
            <person name="Postlethwait J.H."/>
            <person name="Berthelot C."/>
            <person name="Roest Crollius H."/>
            <person name="Guiguen Y."/>
        </authorList>
    </citation>
    <scope>NUCLEOTIDE SEQUENCE</scope>
    <source>
        <strain evidence="2">WJC10195</strain>
    </source>
</reference>
<dbReference type="EMBL" id="JAINUF010000011">
    <property type="protein sequence ID" value="KAJ8347200.1"/>
    <property type="molecule type" value="Genomic_DNA"/>
</dbReference>
<keyword evidence="3" id="KW-1185">Reference proteome</keyword>